<dbReference type="HOGENOM" id="CLU_000288_7_34_1"/>
<accession>A0A015IUI7</accession>
<gene>
    <name evidence="3" type="ORF">RirG_175570</name>
</gene>
<evidence type="ECO:0000313" key="3">
    <source>
        <dbReference type="EMBL" id="EXX60927.1"/>
    </source>
</evidence>
<dbReference type="AlphaFoldDB" id="A0A015IUI7"/>
<dbReference type="Proteomes" id="UP000022910">
    <property type="component" value="Unassembled WGS sequence"/>
</dbReference>
<dbReference type="PANTHER" id="PTHR44329">
    <property type="entry name" value="SERINE/THREONINE-PROTEIN KINASE TNNI3K-RELATED"/>
    <property type="match status" value="1"/>
</dbReference>
<dbReference type="EMBL" id="JEMT01025826">
    <property type="protein sequence ID" value="EXX60927.1"/>
    <property type="molecule type" value="Genomic_DNA"/>
</dbReference>
<dbReference type="SUPFAM" id="SSF56112">
    <property type="entry name" value="Protein kinase-like (PK-like)"/>
    <property type="match status" value="1"/>
</dbReference>
<dbReference type="PANTHER" id="PTHR44329:SF6">
    <property type="entry name" value="RECEPTOR-INTERACTING SERINE_THREONINE-PROTEIN KINASE 1"/>
    <property type="match status" value="1"/>
</dbReference>
<feature type="region of interest" description="Disordered" evidence="1">
    <location>
        <begin position="539"/>
        <end position="569"/>
    </location>
</feature>
<dbReference type="InterPro" id="IPR051681">
    <property type="entry name" value="Ser/Thr_Kinases-Pseudokinases"/>
</dbReference>
<evidence type="ECO:0000259" key="2">
    <source>
        <dbReference type="PROSITE" id="PS50011"/>
    </source>
</evidence>
<dbReference type="InterPro" id="IPR000719">
    <property type="entry name" value="Prot_kinase_dom"/>
</dbReference>
<dbReference type="InterPro" id="IPR001245">
    <property type="entry name" value="Ser-Thr/Tyr_kinase_cat_dom"/>
</dbReference>
<comment type="caution">
    <text evidence="3">The sequence shown here is derived from an EMBL/GenBank/DDBJ whole genome shotgun (WGS) entry which is preliminary data.</text>
</comment>
<dbReference type="InterPro" id="IPR011009">
    <property type="entry name" value="Kinase-like_dom_sf"/>
</dbReference>
<organism evidence="3 4">
    <name type="scientific">Rhizophagus irregularis (strain DAOM 197198w)</name>
    <name type="common">Glomus intraradices</name>
    <dbReference type="NCBI Taxonomy" id="1432141"/>
    <lineage>
        <taxon>Eukaryota</taxon>
        <taxon>Fungi</taxon>
        <taxon>Fungi incertae sedis</taxon>
        <taxon>Mucoromycota</taxon>
        <taxon>Glomeromycotina</taxon>
        <taxon>Glomeromycetes</taxon>
        <taxon>Glomerales</taxon>
        <taxon>Glomeraceae</taxon>
        <taxon>Rhizophagus</taxon>
    </lineage>
</organism>
<keyword evidence="4" id="KW-1185">Reference proteome</keyword>
<dbReference type="OrthoDB" id="346907at2759"/>
<proteinExistence type="predicted"/>
<dbReference type="GO" id="GO:0005524">
    <property type="term" value="F:ATP binding"/>
    <property type="evidence" value="ECO:0007669"/>
    <property type="project" value="InterPro"/>
</dbReference>
<feature type="domain" description="Protein kinase" evidence="2">
    <location>
        <begin position="137"/>
        <end position="407"/>
    </location>
</feature>
<protein>
    <submittedName>
        <fullName evidence="3">Cdc15p</fullName>
    </submittedName>
</protein>
<dbReference type="Pfam" id="PF07714">
    <property type="entry name" value="PK_Tyr_Ser-Thr"/>
    <property type="match status" value="1"/>
</dbReference>
<name>A0A015IUI7_RHIIW</name>
<dbReference type="Gene3D" id="1.10.510.10">
    <property type="entry name" value="Transferase(Phosphotransferase) domain 1"/>
    <property type="match status" value="1"/>
</dbReference>
<reference evidence="3 4" key="1">
    <citation type="submission" date="2014-02" db="EMBL/GenBank/DDBJ databases">
        <title>Single nucleus genome sequencing reveals high similarity among nuclei of an endomycorrhizal fungus.</title>
        <authorList>
            <person name="Lin K."/>
            <person name="Geurts R."/>
            <person name="Zhang Z."/>
            <person name="Limpens E."/>
            <person name="Saunders D.G."/>
            <person name="Mu D."/>
            <person name="Pang E."/>
            <person name="Cao H."/>
            <person name="Cha H."/>
            <person name="Lin T."/>
            <person name="Zhou Q."/>
            <person name="Shang Y."/>
            <person name="Li Y."/>
            <person name="Ivanov S."/>
            <person name="Sharma T."/>
            <person name="Velzen R.V."/>
            <person name="Ruijter N.D."/>
            <person name="Aanen D.K."/>
            <person name="Win J."/>
            <person name="Kamoun S."/>
            <person name="Bisseling T."/>
            <person name="Huang S."/>
        </authorList>
    </citation>
    <scope>NUCLEOTIDE SEQUENCE [LARGE SCALE GENOMIC DNA]</scope>
    <source>
        <strain evidence="4">DAOM197198w</strain>
    </source>
</reference>
<sequence length="569" mass="66200">MSLGQNKLINNSLNRSIALMDYNVHNDIHKQHEFRKQTILADESLTENEKSEAIRIITKTYDKNKLTFNEGTKRICENCNQECLATTYCELCVRNYLKANFSNWTSGNDVIDNLIQECQIKTLAPRLIPEWIPYNNFKNIKYLAKGGFSEIYTTIWVNGNFIEWDSKKQQLKRFGNSYVVLKKLENIENASQSWFEEAKSHLNISNKWNNIVQCYGLTQDPSNGNYMLVMNKLDTDLRKYLQQNHNQLTWKERIQIITDITFALKRIHEENAIHRDLHSGNILVSAKFFISDLGFCGPADKPLKSIYGNLPYIAPEVIIGKEQTFKSDIYSISMLMWEISSGQPPFNNHEHDYDLAMNIVNGIRPKIVPGTPLEYKNLMKQCWDADPLKRPNIFTLRKKTREINLFYQTKSSELSQLKENNIDNYTSSSSNLFTSKLHQFDNLPEPRNATEEEQEAFHSNKSYNFQIPDNIDDFNKSSSKKNTTSTSKINSMFKGNGISIFYFELAAKNHPIYLKEAQKMANVYKIESMRKRIKKLHINDNDEEEVHNNPNLHSEEQDELELPDSKNSF</sequence>
<evidence type="ECO:0000256" key="1">
    <source>
        <dbReference type="SAM" id="MobiDB-lite"/>
    </source>
</evidence>
<dbReference type="GO" id="GO:0004674">
    <property type="term" value="F:protein serine/threonine kinase activity"/>
    <property type="evidence" value="ECO:0007669"/>
    <property type="project" value="TreeGrafter"/>
</dbReference>
<dbReference type="PROSITE" id="PS50011">
    <property type="entry name" value="PROTEIN_KINASE_DOM"/>
    <property type="match status" value="1"/>
</dbReference>
<evidence type="ECO:0000313" key="4">
    <source>
        <dbReference type="Proteomes" id="UP000022910"/>
    </source>
</evidence>